<name>A0ABR9X3X4_9RHOB</name>
<proteinExistence type="predicted"/>
<gene>
    <name evidence="1" type="ORF">IQ782_15655</name>
</gene>
<dbReference type="EMBL" id="JADFFK010000011">
    <property type="protein sequence ID" value="MBE9638289.1"/>
    <property type="molecule type" value="Genomic_DNA"/>
</dbReference>
<organism evidence="1 2">
    <name type="scientific">Salipiger mangrovisoli</name>
    <dbReference type="NCBI Taxonomy" id="2865933"/>
    <lineage>
        <taxon>Bacteria</taxon>
        <taxon>Pseudomonadati</taxon>
        <taxon>Pseudomonadota</taxon>
        <taxon>Alphaproteobacteria</taxon>
        <taxon>Rhodobacterales</taxon>
        <taxon>Roseobacteraceae</taxon>
        <taxon>Salipiger</taxon>
    </lineage>
</organism>
<sequence length="95" mass="11203">MSPACFELHRQIDGLIYRFERHTGPHGRVGFKRTDGEHWIFRHERLGWIAGHWDSDEVFGRPWDQAQVQPEAAPPEGIWVSRKGPKSYVYELIYL</sequence>
<evidence type="ECO:0000313" key="1">
    <source>
        <dbReference type="EMBL" id="MBE9638289.1"/>
    </source>
</evidence>
<evidence type="ECO:0000313" key="2">
    <source>
        <dbReference type="Proteomes" id="UP000607796"/>
    </source>
</evidence>
<comment type="caution">
    <text evidence="1">The sequence shown here is derived from an EMBL/GenBank/DDBJ whole genome shotgun (WGS) entry which is preliminary data.</text>
</comment>
<keyword evidence="2" id="KW-1185">Reference proteome</keyword>
<reference evidence="1 2" key="1">
    <citation type="journal article" date="2021" name="Int. J. Syst. Evol. Microbiol.">
        <title>Salipiger mangrovisoli sp. nov., isolated from mangrove soil and the proposal for the reclassification of Paraphaeobacter pallidus as Salipiger pallidus comb. nov.</title>
        <authorList>
            <person name="Du J."/>
            <person name="Liu Y."/>
            <person name="Pei T."/>
            <person name="Deng M.R."/>
            <person name="Zhu H."/>
        </authorList>
    </citation>
    <scope>NUCLEOTIDE SEQUENCE [LARGE SCALE GENOMIC DNA]</scope>
    <source>
        <strain evidence="1 2">6D45A</strain>
    </source>
</reference>
<accession>A0ABR9X3X4</accession>
<dbReference type="Proteomes" id="UP000607796">
    <property type="component" value="Unassembled WGS sequence"/>
</dbReference>
<protein>
    <submittedName>
        <fullName evidence="1">Uncharacterized protein</fullName>
    </submittedName>
</protein>